<dbReference type="Proteomes" id="UP000286045">
    <property type="component" value="Unassembled WGS sequence"/>
</dbReference>
<feature type="compositionally biased region" description="Low complexity" evidence="2">
    <location>
        <begin position="946"/>
        <end position="965"/>
    </location>
</feature>
<keyword evidence="1" id="KW-0175">Coiled coil</keyword>
<evidence type="ECO:0000259" key="3">
    <source>
        <dbReference type="PROSITE" id="PS50913"/>
    </source>
</evidence>
<dbReference type="STRING" id="363999.A0A439DAM6"/>
<feature type="region of interest" description="Disordered" evidence="2">
    <location>
        <begin position="357"/>
        <end position="481"/>
    </location>
</feature>
<dbReference type="EMBL" id="RYZI01000079">
    <property type="protein sequence ID" value="RWA11464.1"/>
    <property type="molecule type" value="Genomic_DNA"/>
</dbReference>
<feature type="compositionally biased region" description="Basic and acidic residues" evidence="2">
    <location>
        <begin position="424"/>
        <end position="438"/>
    </location>
</feature>
<evidence type="ECO:0000313" key="4">
    <source>
        <dbReference type="EMBL" id="RWA11464.1"/>
    </source>
</evidence>
<feature type="compositionally biased region" description="Basic and acidic residues" evidence="2">
    <location>
        <begin position="50"/>
        <end position="60"/>
    </location>
</feature>
<feature type="region of interest" description="Disordered" evidence="2">
    <location>
        <begin position="1"/>
        <end position="121"/>
    </location>
</feature>
<feature type="region of interest" description="Disordered" evidence="2">
    <location>
        <begin position="221"/>
        <end position="246"/>
    </location>
</feature>
<dbReference type="PANTHER" id="PTHR23159">
    <property type="entry name" value="CENTROSOMAL PROTEIN 2"/>
    <property type="match status" value="1"/>
</dbReference>
<feature type="compositionally biased region" description="Basic and acidic residues" evidence="2">
    <location>
        <begin position="456"/>
        <end position="481"/>
    </location>
</feature>
<accession>A0A439DAM6</accession>
<evidence type="ECO:0000256" key="2">
    <source>
        <dbReference type="SAM" id="MobiDB-lite"/>
    </source>
</evidence>
<feature type="compositionally biased region" description="Acidic residues" evidence="2">
    <location>
        <begin position="236"/>
        <end position="246"/>
    </location>
</feature>
<dbReference type="PROSITE" id="PS50913">
    <property type="entry name" value="GRIP"/>
    <property type="match status" value="1"/>
</dbReference>
<dbReference type="InterPro" id="IPR000237">
    <property type="entry name" value="GRIP_dom"/>
</dbReference>
<feature type="compositionally biased region" description="Basic residues" evidence="2">
    <location>
        <begin position="407"/>
        <end position="419"/>
    </location>
</feature>
<keyword evidence="5" id="KW-1185">Reference proteome</keyword>
<dbReference type="Gene3D" id="1.10.287.1490">
    <property type="match status" value="1"/>
</dbReference>
<dbReference type="PANTHER" id="PTHR23159:SF66">
    <property type="entry name" value="OS04G0158400 PROTEIN"/>
    <property type="match status" value="1"/>
</dbReference>
<feature type="coiled-coil region" evidence="1">
    <location>
        <begin position="582"/>
        <end position="682"/>
    </location>
</feature>
<dbReference type="AlphaFoldDB" id="A0A439DAM6"/>
<protein>
    <recommendedName>
        <fullName evidence="3">GRIP domain-containing protein</fullName>
    </recommendedName>
</protein>
<dbReference type="Pfam" id="PF01465">
    <property type="entry name" value="GRIP"/>
    <property type="match status" value="1"/>
</dbReference>
<feature type="coiled-coil region" evidence="1">
    <location>
        <begin position="182"/>
        <end position="216"/>
    </location>
</feature>
<gene>
    <name evidence="4" type="ORF">EKO27_g3630</name>
</gene>
<name>A0A439DAM6_9PEZI</name>
<feature type="region of interest" description="Disordered" evidence="2">
    <location>
        <begin position="940"/>
        <end position="974"/>
    </location>
</feature>
<sequence>MFSRIKDALDRTLAEEQARYKAPAERTANAKKSDQPGPTNADPAVFEAAFKLEDEPDSSRSSRSSITLKPDDTNLNADEPNSDKNGSARGHNGDTDKSASADASEGPSDSTAALPAPLDLPPHIKVKLKKLERVAHSRATATERFERALRENTPLSTVKDPDAFVEYINQLNLKNDMVVEELKSVSTDKDGFKRKLEDAEKELAASKDEIATLKAAKVNETAGQMDEAGDGKVQEKEDEGGDMFSYDDEIPKLQAELASKDGQIEKLTSKYETVKEALAKAQESLVKLMEEREDRRKPNDLKNNEDVEASAAKEELITLLAEKETQVKKLEASAKETNASIEELRKENNRMLEKITILKEEGETQRKANAESKKRLEEWAKEVQSVSNASNEPSSASTATPATTGPAKRKNKKNKKKKGGASQIHRDIAPSETLEHSESSTLESPEIEALTTEISQLKEEIAEKDSQISKLSEKRKTEEDLREEVANLREDLVIFGQANVEAKENIKEYLNSIATLEREKSALQNRQSELEKEIEHAKSNPQLQTEYDTMKKEFDEFKVRQHTLESELGASLKTAQDRFKDLAQHKELLAKAQNQIRSLGQELAASKITREEYTSKVNELRTAEKRAKELGYEVNRLERLSSDRDSEIKLLSDRLAAEKTSRAKLEDEKRTLGRDYRRSEAEKTEIVAKGEKTGSELKALQSELASLRPKIKELDGEVTKLRKENAVAKEDVDLKTQQYNKAQGLLTSMRDQVTELSVQRKEAQNQAESLEEELAEVQKHLGERTREAETMRRMLADVDEKADAKVREAKSRMEAAIEERDRVEDESSTLARRRAREAEDLKNRVRELEREVKTLSNDKDELEVREREWRRRREELEQVEEKATAETEDMRSTVSSLRSALDASEQQVRDTEKQKTDLRKLLDEARGRYERANKELKGVQSRLNLGSGSNVTSSGRSSMDSTRSGFSGSPAKGQDRPLDITYFKNVFLQFLEVKDEKLRSQLMPAIGNLLQFDKDERQRGLRAIQHLQK</sequence>
<evidence type="ECO:0000313" key="5">
    <source>
        <dbReference type="Proteomes" id="UP000286045"/>
    </source>
</evidence>
<dbReference type="SMART" id="SM00755">
    <property type="entry name" value="Grip"/>
    <property type="match status" value="1"/>
</dbReference>
<feature type="compositionally biased region" description="Low complexity" evidence="2">
    <location>
        <begin position="387"/>
        <end position="406"/>
    </location>
</feature>
<comment type="caution">
    <text evidence="4">The sequence shown here is derived from an EMBL/GenBank/DDBJ whole genome shotgun (WGS) entry which is preliminary data.</text>
</comment>
<feature type="compositionally biased region" description="Basic and acidic residues" evidence="2">
    <location>
        <begin position="357"/>
        <end position="381"/>
    </location>
</feature>
<feature type="compositionally biased region" description="Basic and acidic residues" evidence="2">
    <location>
        <begin position="1"/>
        <end position="24"/>
    </location>
</feature>
<reference evidence="4 5" key="1">
    <citation type="submission" date="2018-12" db="EMBL/GenBank/DDBJ databases">
        <title>Draft genome sequence of Xylaria grammica IHI A82.</title>
        <authorList>
            <person name="Buettner E."/>
            <person name="Kellner H."/>
        </authorList>
    </citation>
    <scope>NUCLEOTIDE SEQUENCE [LARGE SCALE GENOMIC DNA]</scope>
    <source>
        <strain evidence="4 5">IHI A82</strain>
    </source>
</reference>
<organism evidence="4 5">
    <name type="scientific">Xylaria grammica</name>
    <dbReference type="NCBI Taxonomy" id="363999"/>
    <lineage>
        <taxon>Eukaryota</taxon>
        <taxon>Fungi</taxon>
        <taxon>Dikarya</taxon>
        <taxon>Ascomycota</taxon>
        <taxon>Pezizomycotina</taxon>
        <taxon>Sordariomycetes</taxon>
        <taxon>Xylariomycetidae</taxon>
        <taxon>Xylariales</taxon>
        <taxon>Xylariaceae</taxon>
        <taxon>Xylaria</taxon>
    </lineage>
</organism>
<feature type="compositionally biased region" description="Basic and acidic residues" evidence="2">
    <location>
        <begin position="873"/>
        <end position="891"/>
    </location>
</feature>
<feature type="domain" description="GRIP" evidence="3">
    <location>
        <begin position="973"/>
        <end position="1023"/>
    </location>
</feature>
<proteinExistence type="predicted"/>
<feature type="region of interest" description="Disordered" evidence="2">
    <location>
        <begin position="873"/>
        <end position="915"/>
    </location>
</feature>
<evidence type="ECO:0000256" key="1">
    <source>
        <dbReference type="SAM" id="Coils"/>
    </source>
</evidence>